<dbReference type="Proteomes" id="UP001530377">
    <property type="component" value="Unassembled WGS sequence"/>
</dbReference>
<dbReference type="Gene3D" id="1.10.287.1490">
    <property type="match status" value="1"/>
</dbReference>
<dbReference type="InterPro" id="IPR024704">
    <property type="entry name" value="SMC"/>
</dbReference>
<dbReference type="FunFam" id="3.40.50.300:FF:000481">
    <property type="entry name" value="Structural maintenance of chromosomes 4"/>
    <property type="match status" value="1"/>
</dbReference>
<name>A0ABD3SG97_9STRA</name>
<dbReference type="SMART" id="SM00968">
    <property type="entry name" value="SMC_hinge"/>
    <property type="match status" value="1"/>
</dbReference>
<proteinExistence type="inferred from homology"/>
<feature type="region of interest" description="Disordered" evidence="13">
    <location>
        <begin position="1036"/>
        <end position="1070"/>
    </location>
</feature>
<dbReference type="InterPro" id="IPR010935">
    <property type="entry name" value="SMC_hinge"/>
</dbReference>
<keyword evidence="5" id="KW-0498">Mitosis</keyword>
<keyword evidence="7 12" id="KW-0175">Coiled coil</keyword>
<dbReference type="Gene3D" id="3.30.70.1620">
    <property type="match status" value="1"/>
</dbReference>
<dbReference type="EMBL" id="JALLPB020000040">
    <property type="protein sequence ID" value="KAL3823318.1"/>
    <property type="molecule type" value="Genomic_DNA"/>
</dbReference>
<reference evidence="15 16" key="1">
    <citation type="submission" date="2024-10" db="EMBL/GenBank/DDBJ databases">
        <title>Updated reference genomes for cyclostephanoid diatoms.</title>
        <authorList>
            <person name="Roberts W.R."/>
            <person name="Alverson A.J."/>
        </authorList>
    </citation>
    <scope>NUCLEOTIDE SEQUENCE [LARGE SCALE GENOMIC DNA]</scope>
    <source>
        <strain evidence="15 16">AJA228-03</strain>
    </source>
</reference>
<evidence type="ECO:0000256" key="2">
    <source>
        <dbReference type="ARBA" id="ARBA00006005"/>
    </source>
</evidence>
<comment type="subcellular location">
    <subcellularLocation>
        <location evidence="1 11">Nucleus</location>
    </subcellularLocation>
</comment>
<evidence type="ECO:0000256" key="8">
    <source>
        <dbReference type="ARBA" id="ARBA00023067"/>
    </source>
</evidence>
<keyword evidence="4" id="KW-0547">Nucleotide-binding</keyword>
<evidence type="ECO:0000256" key="4">
    <source>
        <dbReference type="ARBA" id="ARBA00022741"/>
    </source>
</evidence>
<feature type="compositionally biased region" description="Acidic residues" evidence="13">
    <location>
        <begin position="34"/>
        <end position="44"/>
    </location>
</feature>
<evidence type="ECO:0000256" key="5">
    <source>
        <dbReference type="ARBA" id="ARBA00022776"/>
    </source>
</evidence>
<keyword evidence="10" id="KW-0131">Cell cycle</keyword>
<evidence type="ECO:0000259" key="14">
    <source>
        <dbReference type="SMART" id="SM00968"/>
    </source>
</evidence>
<comment type="similarity">
    <text evidence="2">Belongs to the SMC family. SMC4 subfamily.</text>
</comment>
<feature type="coiled-coil region" evidence="12">
    <location>
        <begin position="884"/>
        <end position="1030"/>
    </location>
</feature>
<evidence type="ECO:0000256" key="11">
    <source>
        <dbReference type="PIRNR" id="PIRNR005719"/>
    </source>
</evidence>
<dbReference type="GO" id="GO:0030261">
    <property type="term" value="P:chromosome condensation"/>
    <property type="evidence" value="ECO:0007669"/>
    <property type="project" value="UniProtKB-KW"/>
</dbReference>
<feature type="coiled-coil region" evidence="12">
    <location>
        <begin position="247"/>
        <end position="281"/>
    </location>
</feature>
<dbReference type="GO" id="GO:0051301">
    <property type="term" value="P:cell division"/>
    <property type="evidence" value="ECO:0007669"/>
    <property type="project" value="UniProtKB-KW"/>
</dbReference>
<dbReference type="PANTHER" id="PTHR18937">
    <property type="entry name" value="STRUCTURAL MAINTENANCE OF CHROMOSOMES SMC FAMILY MEMBER"/>
    <property type="match status" value="1"/>
</dbReference>
<evidence type="ECO:0000256" key="6">
    <source>
        <dbReference type="ARBA" id="ARBA00022840"/>
    </source>
</evidence>
<feature type="coiled-coil region" evidence="12">
    <location>
        <begin position="754"/>
        <end position="802"/>
    </location>
</feature>
<evidence type="ECO:0000256" key="1">
    <source>
        <dbReference type="ARBA" id="ARBA00004123"/>
    </source>
</evidence>
<dbReference type="Pfam" id="PF06470">
    <property type="entry name" value="SMC_hinge"/>
    <property type="match status" value="1"/>
</dbReference>
<dbReference type="PANTHER" id="PTHR18937:SF172">
    <property type="entry name" value="STRUCTURAL MAINTENANCE OF CHROMOSOMES PROTEIN"/>
    <property type="match status" value="1"/>
</dbReference>
<dbReference type="SUPFAM" id="SSF52540">
    <property type="entry name" value="P-loop containing nucleoside triphosphate hydrolases"/>
    <property type="match status" value="1"/>
</dbReference>
<keyword evidence="8" id="KW-0226">DNA condensation</keyword>
<feature type="region of interest" description="Disordered" evidence="13">
    <location>
        <begin position="1"/>
        <end position="49"/>
    </location>
</feature>
<evidence type="ECO:0000256" key="13">
    <source>
        <dbReference type="SAM" id="MobiDB-lite"/>
    </source>
</evidence>
<dbReference type="GO" id="GO:0005524">
    <property type="term" value="F:ATP binding"/>
    <property type="evidence" value="ECO:0007669"/>
    <property type="project" value="UniProtKB-KW"/>
</dbReference>
<sequence length="1357" mass="151367">MTSHDATVNAADGAGGDDGGSFLAEETMAPNATGDEEPTTEEEERPPPRLMITKMVLENFKSYGGVKTIGPFHKCFSSVVGPNGSGKSNVIDAMLFVFGKRAKKLRLNKVSELIHSSDSCASSPPQYAKVSVYLHEIIDTGDGDDDYDVVPGTGVVVSRVARQDNSSQYQIDGRNATFGQVSEYLGSRGIDLDNNRFLILQGEVEMISMMPPKGKGDGNDDGLLEYLEDIIGSNKYVERANIAAARVEQLGEVRQEKLNRVKAAEREKDMLSGAKVEAEALVGKDREIRRKRNVLYQLYAMHARNEGEAAINERTELGGKLEEKRAMRAEADSRVAEIEDGMSGQKREYDEVYAELCETKEAYASYERQDIQMKENIKHERGNIKKLEDKVAVEIKKVEDARSAIDEAEGSIPTLELRIEECAERKAVEDERLKAIFEETRVVTEKLRLELEEKTQELAPLQQERTVFQNSLDTAQMEVDLLEDAVTRASEQLKRAEGELNSLDSMQGSKRTELVECESELASSKTRVERAEGELGELGQRETTLAKRSAELLTQLEASRSSMQSSTGHSRIVSAILKASKKGGELANCGVMGRLGDLATIDEKYDVAVSTACGMLDHIVVQTTAGTQKCLEHLRRHNLGRASFVPLDKMKKGAHDRSVETPEGAPRLFDLINPGQVSIAPALFLAVGDTLVAPDLETATRWAYDFGRRWRVVTICGKLIETSGTMSGGGNTVLKGKMKLSNGKKVSSEVDPIADSSPEDLKQLEQEAKAAQEELKACRDRRRDLSDEIRSLNKLIKSLTVKLPKLRMEIEGFDTTREVLTKQLPSLREQSTLSAADEKKKEELLVKVKKCKSEMASCVAATLELEAEVAKLQKSIINAGGSKLKNQQKACDKAKKDLSDANKELNAAKSTIINSKKVITKAERAKETAENDLQTSREALEMMQVEHQGLEGQAKEVMDAYEQVKKDEAEKREALNLVSKECEKLKQAQQKLKCTEVELNAEIETLDKLIKESEKKVSHWEKEIEQLCRVEKQEEVDYDFSDDEDEDECADQNMSDKEKEFDVEEDDAMDESNVEVNKNYINTEEPKDAIDAKVKKSAGSSSLPKLSDSSLEQYNMEFIKNDISVLEKERESLAKNANMGAIAEYRKKEADYLSRVTDLDQITSERNEARKEHEDLRRLRLEMFMDGFLQITLKLKEMYQMITLGGDAELELVDSLDPFSEGIVFSVRPPKKSWKNIANLSGGEKTLSSLALVFALHHYKPTPLYVMDEIDAALDFKNVSIVAHYIKERTKNAQFIIISLRNNMFELADRLVGIYKTNNCTNSVTINPRLYSRKGNDIDQGTSTPFKDRTNAGLIAG</sequence>
<keyword evidence="6" id="KW-0067">ATP-binding</keyword>
<evidence type="ECO:0000313" key="15">
    <source>
        <dbReference type="EMBL" id="KAL3823318.1"/>
    </source>
</evidence>
<dbReference type="SUPFAM" id="SSF75553">
    <property type="entry name" value="Smc hinge domain"/>
    <property type="match status" value="1"/>
</dbReference>
<dbReference type="Gene3D" id="1.20.1060.20">
    <property type="match status" value="1"/>
</dbReference>
<dbReference type="PIRSF" id="PIRSF005719">
    <property type="entry name" value="SMC"/>
    <property type="match status" value="1"/>
</dbReference>
<evidence type="ECO:0000313" key="16">
    <source>
        <dbReference type="Proteomes" id="UP001530377"/>
    </source>
</evidence>
<dbReference type="InterPro" id="IPR027417">
    <property type="entry name" value="P-loop_NTPase"/>
</dbReference>
<keyword evidence="9 11" id="KW-0539">Nucleus</keyword>
<dbReference type="InterPro" id="IPR003395">
    <property type="entry name" value="RecF/RecN/SMC_N"/>
</dbReference>
<evidence type="ECO:0000256" key="12">
    <source>
        <dbReference type="SAM" id="Coils"/>
    </source>
</evidence>
<feature type="compositionally biased region" description="Acidic residues" evidence="13">
    <location>
        <begin position="1036"/>
        <end position="1050"/>
    </location>
</feature>
<evidence type="ECO:0000256" key="3">
    <source>
        <dbReference type="ARBA" id="ARBA00022618"/>
    </source>
</evidence>
<evidence type="ECO:0000256" key="7">
    <source>
        <dbReference type="ARBA" id="ARBA00023054"/>
    </source>
</evidence>
<keyword evidence="3" id="KW-0132">Cell division</keyword>
<dbReference type="Gene3D" id="3.40.50.300">
    <property type="entry name" value="P-loop containing nucleotide triphosphate hydrolases"/>
    <property type="match status" value="2"/>
</dbReference>
<gene>
    <name evidence="15" type="ORF">ACHAXA_010453</name>
</gene>
<protein>
    <recommendedName>
        <fullName evidence="11">Structural maintenance of chromosomes protein</fullName>
    </recommendedName>
</protein>
<feature type="coiled-coil region" evidence="12">
    <location>
        <begin position="1116"/>
        <end position="1182"/>
    </location>
</feature>
<feature type="domain" description="SMC hinge" evidence="14">
    <location>
        <begin position="589"/>
        <end position="703"/>
    </location>
</feature>
<evidence type="ECO:0000256" key="10">
    <source>
        <dbReference type="ARBA" id="ARBA00023306"/>
    </source>
</evidence>
<evidence type="ECO:0000256" key="9">
    <source>
        <dbReference type="ARBA" id="ARBA00023242"/>
    </source>
</evidence>
<organism evidence="15 16">
    <name type="scientific">Cyclostephanos tholiformis</name>
    <dbReference type="NCBI Taxonomy" id="382380"/>
    <lineage>
        <taxon>Eukaryota</taxon>
        <taxon>Sar</taxon>
        <taxon>Stramenopiles</taxon>
        <taxon>Ochrophyta</taxon>
        <taxon>Bacillariophyta</taxon>
        <taxon>Coscinodiscophyceae</taxon>
        <taxon>Thalassiosirophycidae</taxon>
        <taxon>Stephanodiscales</taxon>
        <taxon>Stephanodiscaceae</taxon>
        <taxon>Cyclostephanos</taxon>
    </lineage>
</organism>
<comment type="caution">
    <text evidence="15">The sequence shown here is derived from an EMBL/GenBank/DDBJ whole genome shotgun (WGS) entry which is preliminary data.</text>
</comment>
<dbReference type="GO" id="GO:0005634">
    <property type="term" value="C:nucleus"/>
    <property type="evidence" value="ECO:0007669"/>
    <property type="project" value="UniProtKB-SubCell"/>
</dbReference>
<dbReference type="Pfam" id="PF02463">
    <property type="entry name" value="SMC_N"/>
    <property type="match status" value="1"/>
</dbReference>
<accession>A0ABD3SG97</accession>
<feature type="coiled-coil region" evidence="12">
    <location>
        <begin position="444"/>
        <end position="534"/>
    </location>
</feature>
<keyword evidence="16" id="KW-1185">Reference proteome</keyword>
<dbReference type="InterPro" id="IPR036277">
    <property type="entry name" value="SMC_hinge_sf"/>
</dbReference>
<feature type="compositionally biased region" description="Acidic residues" evidence="13">
    <location>
        <begin position="1061"/>
        <end position="1070"/>
    </location>
</feature>